<feature type="domain" description="DUF8010" evidence="1">
    <location>
        <begin position="3"/>
        <end position="111"/>
    </location>
</feature>
<dbReference type="EMBL" id="BAAAOB010000002">
    <property type="protein sequence ID" value="GAA1793237.1"/>
    <property type="molecule type" value="Genomic_DNA"/>
</dbReference>
<gene>
    <name evidence="3" type="ORF">GCM10009768_22730</name>
</gene>
<dbReference type="InterPro" id="IPR058323">
    <property type="entry name" value="DUF8010"/>
</dbReference>
<sequence length="215" mass="22231">MSAPLRLADHATRDDLRIFLERLERAGRAEVRMVTRGSTLAVFGCTQAPAGLLDPLPVVLAARAFALAEPPTDAVDATVASRALLDRIARMGVLGRDLDVPDATLAAAWAGVLPPTSGWEAAGSIDAASLAAVAAEGVQRVAAALPDQPGEAAVQKVRAQVWGAPIADGVPAAAAFAADALGFLRDEQVLRISRSRSWTRLSGSRGDVLVRGSLG</sequence>
<reference evidence="3 4" key="1">
    <citation type="journal article" date="2019" name="Int. J. Syst. Evol. Microbiol.">
        <title>The Global Catalogue of Microorganisms (GCM) 10K type strain sequencing project: providing services to taxonomists for standard genome sequencing and annotation.</title>
        <authorList>
            <consortium name="The Broad Institute Genomics Platform"/>
            <consortium name="The Broad Institute Genome Sequencing Center for Infectious Disease"/>
            <person name="Wu L."/>
            <person name="Ma J."/>
        </authorList>
    </citation>
    <scope>NUCLEOTIDE SEQUENCE [LARGE SCALE GENOMIC DNA]</scope>
    <source>
        <strain evidence="3 4">JCM 14736</strain>
    </source>
</reference>
<keyword evidence="4" id="KW-1185">Reference proteome</keyword>
<evidence type="ECO:0000313" key="3">
    <source>
        <dbReference type="EMBL" id="GAA1793237.1"/>
    </source>
</evidence>
<dbReference type="Pfam" id="PF26035">
    <property type="entry name" value="DUF8010"/>
    <property type="match status" value="1"/>
</dbReference>
<feature type="domain" description="DUF8185" evidence="2">
    <location>
        <begin position="114"/>
        <end position="213"/>
    </location>
</feature>
<organism evidence="3 4">
    <name type="scientific">Leucobacter iarius</name>
    <dbReference type="NCBI Taxonomy" id="333963"/>
    <lineage>
        <taxon>Bacteria</taxon>
        <taxon>Bacillati</taxon>
        <taxon>Actinomycetota</taxon>
        <taxon>Actinomycetes</taxon>
        <taxon>Micrococcales</taxon>
        <taxon>Microbacteriaceae</taxon>
        <taxon>Leucobacter</taxon>
    </lineage>
</organism>
<evidence type="ECO:0000313" key="4">
    <source>
        <dbReference type="Proteomes" id="UP001500851"/>
    </source>
</evidence>
<protein>
    <submittedName>
        <fullName evidence="3">Uncharacterized protein</fullName>
    </submittedName>
</protein>
<comment type="caution">
    <text evidence="3">The sequence shown here is derived from an EMBL/GenBank/DDBJ whole genome shotgun (WGS) entry which is preliminary data.</text>
</comment>
<accession>A0ABN2LNR2</accession>
<evidence type="ECO:0000259" key="2">
    <source>
        <dbReference type="Pfam" id="PF26572"/>
    </source>
</evidence>
<dbReference type="Pfam" id="PF26572">
    <property type="entry name" value="DUF8185"/>
    <property type="match status" value="1"/>
</dbReference>
<dbReference type="RefSeq" id="WP_344032298.1">
    <property type="nucleotide sequence ID" value="NZ_BAAAOB010000002.1"/>
</dbReference>
<proteinExistence type="predicted"/>
<dbReference type="Proteomes" id="UP001500851">
    <property type="component" value="Unassembled WGS sequence"/>
</dbReference>
<evidence type="ECO:0000259" key="1">
    <source>
        <dbReference type="Pfam" id="PF26035"/>
    </source>
</evidence>
<name>A0ABN2LNR2_9MICO</name>
<dbReference type="InterPro" id="IPR058498">
    <property type="entry name" value="DUF8185"/>
</dbReference>